<gene>
    <name evidence="2" type="ORF">JAO13_26725</name>
</gene>
<organism evidence="2 3">
    <name type="scientific">Burkholderia cepacia</name>
    <name type="common">Pseudomonas cepacia</name>
    <dbReference type="NCBI Taxonomy" id="292"/>
    <lineage>
        <taxon>Bacteria</taxon>
        <taxon>Pseudomonadati</taxon>
        <taxon>Pseudomonadota</taxon>
        <taxon>Betaproteobacteria</taxon>
        <taxon>Burkholderiales</taxon>
        <taxon>Burkholderiaceae</taxon>
        <taxon>Burkholderia</taxon>
        <taxon>Burkholderia cepacia complex</taxon>
    </lineage>
</organism>
<protein>
    <submittedName>
        <fullName evidence="2">Uncharacterized protein</fullName>
    </submittedName>
</protein>
<evidence type="ECO:0000313" key="3">
    <source>
        <dbReference type="Proteomes" id="UP000645612"/>
    </source>
</evidence>
<feature type="region of interest" description="Disordered" evidence="1">
    <location>
        <begin position="36"/>
        <end position="55"/>
    </location>
</feature>
<sequence>MVLGVGFALIGFGLAFAGGFASRAHNLKIKPFDNSDKKVRDSYKPNECDDENNSN</sequence>
<accession>A0A8I1DQ47</accession>
<dbReference type="AlphaFoldDB" id="A0A8I1DQ47"/>
<evidence type="ECO:0000313" key="2">
    <source>
        <dbReference type="EMBL" id="MBH9700043.1"/>
    </source>
</evidence>
<name>A0A8I1DQ47_BURCE</name>
<feature type="compositionally biased region" description="Basic and acidic residues" evidence="1">
    <location>
        <begin position="36"/>
        <end position="47"/>
    </location>
</feature>
<proteinExistence type="predicted"/>
<dbReference type="EMBL" id="JAEDXG010000029">
    <property type="protein sequence ID" value="MBH9700043.1"/>
    <property type="molecule type" value="Genomic_DNA"/>
</dbReference>
<reference evidence="2" key="1">
    <citation type="submission" date="2020-12" db="EMBL/GenBank/DDBJ databases">
        <title>Burkholderia cepacia complex in Mexico.</title>
        <authorList>
            <person name="Estrada P."/>
        </authorList>
    </citation>
    <scope>NUCLEOTIDE SEQUENCE</scope>
    <source>
        <strain evidence="2">871</strain>
    </source>
</reference>
<dbReference type="Proteomes" id="UP000645612">
    <property type="component" value="Unassembled WGS sequence"/>
</dbReference>
<dbReference type="RefSeq" id="WP_176131903.1">
    <property type="nucleotide sequence ID" value="NZ_CADDZZ010000043.1"/>
</dbReference>
<comment type="caution">
    <text evidence="2">The sequence shown here is derived from an EMBL/GenBank/DDBJ whole genome shotgun (WGS) entry which is preliminary data.</text>
</comment>
<evidence type="ECO:0000256" key="1">
    <source>
        <dbReference type="SAM" id="MobiDB-lite"/>
    </source>
</evidence>